<evidence type="ECO:0000313" key="8">
    <source>
        <dbReference type="Proteomes" id="UP000267250"/>
    </source>
</evidence>
<evidence type="ECO:0000313" key="7">
    <source>
        <dbReference type="EMBL" id="AZR73016.1"/>
    </source>
</evidence>
<proteinExistence type="inferred from homology"/>
<dbReference type="RefSeq" id="WP_127016346.1">
    <property type="nucleotide sequence ID" value="NZ_CP016379.1"/>
</dbReference>
<dbReference type="KEGG" id="aft:BBF96_06160"/>
<dbReference type="SUPFAM" id="SSF55469">
    <property type="entry name" value="FMN-dependent nitroreductase-like"/>
    <property type="match status" value="1"/>
</dbReference>
<evidence type="ECO:0000256" key="3">
    <source>
        <dbReference type="ARBA" id="ARBA00022630"/>
    </source>
</evidence>
<dbReference type="GO" id="GO:0016491">
    <property type="term" value="F:oxidoreductase activity"/>
    <property type="evidence" value="ECO:0007669"/>
    <property type="project" value="UniProtKB-KW"/>
</dbReference>
<name>A0A3Q9HQ44_9FIRM</name>
<dbReference type="EMBL" id="CP016379">
    <property type="protein sequence ID" value="AZR73016.1"/>
    <property type="molecule type" value="Genomic_DNA"/>
</dbReference>
<accession>A0A3Q9HQ44</accession>
<feature type="domain" description="Nitroreductase" evidence="6">
    <location>
        <begin position="64"/>
        <end position="151"/>
    </location>
</feature>
<dbReference type="Pfam" id="PF00881">
    <property type="entry name" value="Nitroreductase"/>
    <property type="match status" value="2"/>
</dbReference>
<evidence type="ECO:0000256" key="4">
    <source>
        <dbReference type="ARBA" id="ARBA00022643"/>
    </source>
</evidence>
<keyword evidence="5" id="KW-0560">Oxidoreductase</keyword>
<evidence type="ECO:0000259" key="6">
    <source>
        <dbReference type="Pfam" id="PF00881"/>
    </source>
</evidence>
<evidence type="ECO:0000256" key="2">
    <source>
        <dbReference type="ARBA" id="ARBA00007118"/>
    </source>
</evidence>
<dbReference type="OrthoDB" id="9812105at2"/>
<sequence>MTKDLIDAIQRRRSVRKFKPDPIPDPTIGRILDCGRMAPSAGNIEPWFFYVVKNNDIKHKLAQCSESWIENAPVLIVVVADYDQVMKRYGERGRDLYVLQDTAAATQNMLLAAHGYGIGSCWVGDFDDQKVKQILQIPEEQKPVAIIPLGYPVENEERPAVHKTLSEVVKIIH</sequence>
<keyword evidence="8" id="KW-1185">Reference proteome</keyword>
<dbReference type="Gene3D" id="3.40.109.10">
    <property type="entry name" value="NADH Oxidase"/>
    <property type="match status" value="1"/>
</dbReference>
<feature type="domain" description="Nitroreductase" evidence="6">
    <location>
        <begin position="9"/>
        <end position="63"/>
    </location>
</feature>
<evidence type="ECO:0000256" key="5">
    <source>
        <dbReference type="ARBA" id="ARBA00023002"/>
    </source>
</evidence>
<dbReference type="Proteomes" id="UP000267250">
    <property type="component" value="Chromosome"/>
</dbReference>
<gene>
    <name evidence="7" type="ORF">BBF96_06160</name>
</gene>
<protein>
    <submittedName>
        <fullName evidence="7">NADH dehydrogenase</fullName>
    </submittedName>
</protein>
<dbReference type="AlphaFoldDB" id="A0A3Q9HQ44"/>
<keyword evidence="3" id="KW-0285">Flavoprotein</keyword>
<comment type="similarity">
    <text evidence="2">Belongs to the nitroreductase family.</text>
</comment>
<keyword evidence="4" id="KW-0288">FMN</keyword>
<reference evidence="7 8" key="1">
    <citation type="submission" date="2016-07" db="EMBL/GenBank/DDBJ databases">
        <title>Genome and transcriptome analysis of iron-reducing fermentative bacteria Anoxybacter fermentans.</title>
        <authorList>
            <person name="Zeng X."/>
            <person name="Shao Z."/>
        </authorList>
    </citation>
    <scope>NUCLEOTIDE SEQUENCE [LARGE SCALE GENOMIC DNA]</scope>
    <source>
        <strain evidence="7 8">DY22613</strain>
    </source>
</reference>
<comment type="cofactor">
    <cofactor evidence="1">
        <name>FMN</name>
        <dbReference type="ChEBI" id="CHEBI:58210"/>
    </cofactor>
</comment>
<dbReference type="InterPro" id="IPR029479">
    <property type="entry name" value="Nitroreductase"/>
</dbReference>
<organism evidence="7 8">
    <name type="scientific">Anoxybacter fermentans</name>
    <dbReference type="NCBI Taxonomy" id="1323375"/>
    <lineage>
        <taxon>Bacteria</taxon>
        <taxon>Bacillati</taxon>
        <taxon>Bacillota</taxon>
        <taxon>Clostridia</taxon>
        <taxon>Halanaerobiales</taxon>
        <taxon>Anoxybacter</taxon>
    </lineage>
</organism>
<evidence type="ECO:0000256" key="1">
    <source>
        <dbReference type="ARBA" id="ARBA00001917"/>
    </source>
</evidence>
<dbReference type="InterPro" id="IPR000415">
    <property type="entry name" value="Nitroreductase-like"/>
</dbReference>
<dbReference type="PANTHER" id="PTHR43673">
    <property type="entry name" value="NAD(P)H NITROREDUCTASE YDGI-RELATED"/>
    <property type="match status" value="1"/>
</dbReference>
<dbReference type="PANTHER" id="PTHR43673:SF2">
    <property type="entry name" value="NITROREDUCTASE"/>
    <property type="match status" value="1"/>
</dbReference>